<accession>A0ABU0YYC5</accession>
<keyword evidence="2" id="KW-1185">Reference proteome</keyword>
<proteinExistence type="predicted"/>
<organism evidence="1 2">
    <name type="scientific">Microbacterium psychrotolerans</name>
    <dbReference type="NCBI Taxonomy" id="3068321"/>
    <lineage>
        <taxon>Bacteria</taxon>
        <taxon>Bacillati</taxon>
        <taxon>Actinomycetota</taxon>
        <taxon>Actinomycetes</taxon>
        <taxon>Micrococcales</taxon>
        <taxon>Microbacteriaceae</taxon>
        <taxon>Microbacterium</taxon>
    </lineage>
</organism>
<comment type="caution">
    <text evidence="1">The sequence shown here is derived from an EMBL/GenBank/DDBJ whole genome shotgun (WGS) entry which is preliminary data.</text>
</comment>
<reference evidence="1 2" key="1">
    <citation type="submission" date="2023-08" db="EMBL/GenBank/DDBJ databases">
        <title>Microbacterium psychrotolerans sp. nov., a psychrotolerant bacterium isolated from soil in Heilongjiang Province, China.</title>
        <authorList>
            <person name="An P."/>
            <person name="Zhao D."/>
            <person name="Xiang H."/>
        </authorList>
    </citation>
    <scope>NUCLEOTIDE SEQUENCE [LARGE SCALE GENOMIC DNA]</scope>
    <source>
        <strain evidence="1 2">QXD-8</strain>
    </source>
</reference>
<protein>
    <submittedName>
        <fullName evidence="1">HD domain-containing protein</fullName>
    </submittedName>
</protein>
<dbReference type="EMBL" id="JAVFWO010000002">
    <property type="protein sequence ID" value="MDQ7877339.1"/>
    <property type="molecule type" value="Genomic_DNA"/>
</dbReference>
<name>A0ABU0YYC5_9MICO</name>
<evidence type="ECO:0000313" key="2">
    <source>
        <dbReference type="Proteomes" id="UP001235133"/>
    </source>
</evidence>
<dbReference type="Proteomes" id="UP001235133">
    <property type="component" value="Unassembled WGS sequence"/>
</dbReference>
<gene>
    <name evidence="1" type="ORF">Q9R08_05045</name>
</gene>
<dbReference type="Gene3D" id="1.10.3210.10">
    <property type="entry name" value="Hypothetical protein af1432"/>
    <property type="match status" value="1"/>
</dbReference>
<dbReference type="RefSeq" id="WP_308866773.1">
    <property type="nucleotide sequence ID" value="NZ_JAVFWO010000002.1"/>
</dbReference>
<evidence type="ECO:0000313" key="1">
    <source>
        <dbReference type="EMBL" id="MDQ7877339.1"/>
    </source>
</evidence>
<sequence length="232" mass="26764">MQDSLSRTEGHVRHHLFEIESPFQDEGQWPFGQGHSLDCPCDVMVAEKRRRADWHRGDWMQTFTGRQFYPMDPRPDEVDITDIAHSLAMQCRYNGHVRRFYSVAEHCVLMSQVIEPEFALWALLHDATEAYVGDMVRPLKLNMPEYRAAEDRVEEAIAERFGLPVPMPARVKEIDTAILLNERLELLSEPPRPWSTDGEMLAVEIVGWSPAVAKWEYLARFAEITTKVDVVA</sequence>
<dbReference type="SUPFAM" id="SSF109604">
    <property type="entry name" value="HD-domain/PDEase-like"/>
    <property type="match status" value="1"/>
</dbReference>